<dbReference type="AlphaFoldDB" id="A0A392QTM9"/>
<feature type="chain" id="PRO_5017286168" evidence="2">
    <location>
        <begin position="19"/>
        <end position="72"/>
    </location>
</feature>
<feature type="transmembrane region" description="Helical" evidence="1">
    <location>
        <begin position="50"/>
        <end position="71"/>
    </location>
</feature>
<evidence type="ECO:0000256" key="1">
    <source>
        <dbReference type="SAM" id="Phobius"/>
    </source>
</evidence>
<keyword evidence="1" id="KW-0812">Transmembrane</keyword>
<dbReference type="EMBL" id="LXQA010161086">
    <property type="protein sequence ID" value="MCI27733.1"/>
    <property type="molecule type" value="Genomic_DNA"/>
</dbReference>
<keyword evidence="4" id="KW-1185">Reference proteome</keyword>
<evidence type="ECO:0000256" key="2">
    <source>
        <dbReference type="SAM" id="SignalP"/>
    </source>
</evidence>
<evidence type="ECO:0000313" key="4">
    <source>
        <dbReference type="Proteomes" id="UP000265520"/>
    </source>
</evidence>
<protein>
    <submittedName>
        <fullName evidence="3">Uncharacterized protein</fullName>
    </submittedName>
</protein>
<accession>A0A392QTM9</accession>
<sequence>HAAYVCFWPVLWFLVLLATVDDGRLPFPCTTDAISNIFLRVVWRTTRTSSYYGLMVGSGGCWCCIGVVVMWW</sequence>
<feature type="non-terminal residue" evidence="3">
    <location>
        <position position="1"/>
    </location>
</feature>
<comment type="caution">
    <text evidence="3">The sequence shown here is derived from an EMBL/GenBank/DDBJ whole genome shotgun (WGS) entry which is preliminary data.</text>
</comment>
<evidence type="ECO:0000313" key="3">
    <source>
        <dbReference type="EMBL" id="MCI27733.1"/>
    </source>
</evidence>
<keyword evidence="2" id="KW-0732">Signal</keyword>
<keyword evidence="1" id="KW-0472">Membrane</keyword>
<feature type="signal peptide" evidence="2">
    <location>
        <begin position="1"/>
        <end position="18"/>
    </location>
</feature>
<proteinExistence type="predicted"/>
<name>A0A392QTM9_9FABA</name>
<reference evidence="3 4" key="1">
    <citation type="journal article" date="2018" name="Front. Plant Sci.">
        <title>Red Clover (Trifolium pratense) and Zigzag Clover (T. medium) - A Picture of Genomic Similarities and Differences.</title>
        <authorList>
            <person name="Dluhosova J."/>
            <person name="Istvanek J."/>
            <person name="Nedelnik J."/>
            <person name="Repkova J."/>
        </authorList>
    </citation>
    <scope>NUCLEOTIDE SEQUENCE [LARGE SCALE GENOMIC DNA]</scope>
    <source>
        <strain evidence="4">cv. 10/8</strain>
        <tissue evidence="3">Leaf</tissue>
    </source>
</reference>
<organism evidence="3 4">
    <name type="scientific">Trifolium medium</name>
    <dbReference type="NCBI Taxonomy" id="97028"/>
    <lineage>
        <taxon>Eukaryota</taxon>
        <taxon>Viridiplantae</taxon>
        <taxon>Streptophyta</taxon>
        <taxon>Embryophyta</taxon>
        <taxon>Tracheophyta</taxon>
        <taxon>Spermatophyta</taxon>
        <taxon>Magnoliopsida</taxon>
        <taxon>eudicotyledons</taxon>
        <taxon>Gunneridae</taxon>
        <taxon>Pentapetalae</taxon>
        <taxon>rosids</taxon>
        <taxon>fabids</taxon>
        <taxon>Fabales</taxon>
        <taxon>Fabaceae</taxon>
        <taxon>Papilionoideae</taxon>
        <taxon>50 kb inversion clade</taxon>
        <taxon>NPAAA clade</taxon>
        <taxon>Hologalegina</taxon>
        <taxon>IRL clade</taxon>
        <taxon>Trifolieae</taxon>
        <taxon>Trifolium</taxon>
    </lineage>
</organism>
<dbReference type="Proteomes" id="UP000265520">
    <property type="component" value="Unassembled WGS sequence"/>
</dbReference>
<keyword evidence="1" id="KW-1133">Transmembrane helix</keyword>